<dbReference type="InterPro" id="IPR056443">
    <property type="entry name" value="AEP_C962R"/>
</dbReference>
<dbReference type="AlphaFoldDB" id="X1FYV6"/>
<evidence type="ECO:0000259" key="1">
    <source>
        <dbReference type="Pfam" id="PF23162"/>
    </source>
</evidence>
<accession>X1FYV6</accession>
<feature type="domain" description="C962R-like N-terminal AEP" evidence="1">
    <location>
        <begin position="6"/>
        <end position="134"/>
    </location>
</feature>
<evidence type="ECO:0000313" key="2">
    <source>
        <dbReference type="EMBL" id="GAH34484.1"/>
    </source>
</evidence>
<comment type="caution">
    <text evidence="2">The sequence shown here is derived from an EMBL/GenBank/DDBJ whole genome shotgun (WGS) entry which is preliminary data.</text>
</comment>
<feature type="non-terminal residue" evidence="2">
    <location>
        <position position="1"/>
    </location>
</feature>
<organism evidence="2">
    <name type="scientific">marine sediment metagenome</name>
    <dbReference type="NCBI Taxonomy" id="412755"/>
    <lineage>
        <taxon>unclassified sequences</taxon>
        <taxon>metagenomes</taxon>
        <taxon>ecological metagenomes</taxon>
    </lineage>
</organism>
<proteinExistence type="predicted"/>
<sequence length="147" mass="16922">PLDGNTETYGYDFLLSVVYCFQQAMLRVLQISESAVELICCVLESDEYIEDNLIVSRFKLHFPYCKTLSTVQTRTLRPLVLQILRTENVISRLAHQPVNDWETIIDPLTVEKPCIMYGGSELSTTPKLKLEYIFSRVEQENIDITQA</sequence>
<dbReference type="EMBL" id="BARU01009248">
    <property type="protein sequence ID" value="GAH34484.1"/>
    <property type="molecule type" value="Genomic_DNA"/>
</dbReference>
<gene>
    <name evidence="2" type="ORF">S03H2_17878</name>
</gene>
<reference evidence="2" key="1">
    <citation type="journal article" date="2014" name="Front. Microbiol.">
        <title>High frequency of phylogenetically diverse reductive dehalogenase-homologous genes in deep subseafloor sedimentary metagenomes.</title>
        <authorList>
            <person name="Kawai M."/>
            <person name="Futagami T."/>
            <person name="Toyoda A."/>
            <person name="Takaki Y."/>
            <person name="Nishi S."/>
            <person name="Hori S."/>
            <person name="Arai W."/>
            <person name="Tsubouchi T."/>
            <person name="Morono Y."/>
            <person name="Uchiyama I."/>
            <person name="Ito T."/>
            <person name="Fujiyama A."/>
            <person name="Inagaki F."/>
            <person name="Takami H."/>
        </authorList>
    </citation>
    <scope>NUCLEOTIDE SEQUENCE</scope>
    <source>
        <strain evidence="2">Expedition CK06-06</strain>
    </source>
</reference>
<dbReference type="Pfam" id="PF23162">
    <property type="entry name" value="AEP_C962R"/>
    <property type="match status" value="1"/>
</dbReference>
<protein>
    <recommendedName>
        <fullName evidence="1">C962R-like N-terminal AEP domain-containing protein</fullName>
    </recommendedName>
</protein>
<name>X1FYV6_9ZZZZ</name>